<protein>
    <submittedName>
        <fullName evidence="1">Uncharacterized protein</fullName>
    </submittedName>
</protein>
<gene>
    <name evidence="1" type="ORF">JAAARDRAFT_142168</name>
</gene>
<dbReference type="STRING" id="933084.A0A067P5V8"/>
<proteinExistence type="predicted"/>
<feature type="non-terminal residue" evidence="1">
    <location>
        <position position="1"/>
    </location>
</feature>
<accession>A0A067P5V8</accession>
<dbReference type="HOGENOM" id="CLU_206231_0_0_1"/>
<dbReference type="InParanoid" id="A0A067P5V8"/>
<sequence>PYDIPDALNPEAPLHPSVFLNDNRTRAALHAPTSKNWTGSFSYPFGSTYNLSSSTCP</sequence>
<dbReference type="EMBL" id="KL197762">
    <property type="protein sequence ID" value="KDQ50293.1"/>
    <property type="molecule type" value="Genomic_DNA"/>
</dbReference>
<name>A0A067P5V8_9AGAM</name>
<dbReference type="OrthoDB" id="443318at2759"/>
<dbReference type="AlphaFoldDB" id="A0A067P5V8"/>
<keyword evidence="2" id="KW-1185">Reference proteome</keyword>
<dbReference type="Proteomes" id="UP000027265">
    <property type="component" value="Unassembled WGS sequence"/>
</dbReference>
<evidence type="ECO:0000313" key="2">
    <source>
        <dbReference type="Proteomes" id="UP000027265"/>
    </source>
</evidence>
<reference evidence="2" key="1">
    <citation type="journal article" date="2014" name="Proc. Natl. Acad. Sci. U.S.A.">
        <title>Extensive sampling of basidiomycete genomes demonstrates inadequacy of the white-rot/brown-rot paradigm for wood decay fungi.</title>
        <authorList>
            <person name="Riley R."/>
            <person name="Salamov A.A."/>
            <person name="Brown D.W."/>
            <person name="Nagy L.G."/>
            <person name="Floudas D."/>
            <person name="Held B.W."/>
            <person name="Levasseur A."/>
            <person name="Lombard V."/>
            <person name="Morin E."/>
            <person name="Otillar R."/>
            <person name="Lindquist E.A."/>
            <person name="Sun H."/>
            <person name="LaButti K.M."/>
            <person name="Schmutz J."/>
            <person name="Jabbour D."/>
            <person name="Luo H."/>
            <person name="Baker S.E."/>
            <person name="Pisabarro A.G."/>
            <person name="Walton J.D."/>
            <person name="Blanchette R.A."/>
            <person name="Henrissat B."/>
            <person name="Martin F."/>
            <person name="Cullen D."/>
            <person name="Hibbett D.S."/>
            <person name="Grigoriev I.V."/>
        </authorList>
    </citation>
    <scope>NUCLEOTIDE SEQUENCE [LARGE SCALE GENOMIC DNA]</scope>
    <source>
        <strain evidence="2">MUCL 33604</strain>
    </source>
</reference>
<evidence type="ECO:0000313" key="1">
    <source>
        <dbReference type="EMBL" id="KDQ50293.1"/>
    </source>
</evidence>
<organism evidence="1 2">
    <name type="scientific">Jaapia argillacea MUCL 33604</name>
    <dbReference type="NCBI Taxonomy" id="933084"/>
    <lineage>
        <taxon>Eukaryota</taxon>
        <taxon>Fungi</taxon>
        <taxon>Dikarya</taxon>
        <taxon>Basidiomycota</taxon>
        <taxon>Agaricomycotina</taxon>
        <taxon>Agaricomycetes</taxon>
        <taxon>Agaricomycetidae</taxon>
        <taxon>Jaapiales</taxon>
        <taxon>Jaapiaceae</taxon>
        <taxon>Jaapia</taxon>
    </lineage>
</organism>